<sequence length="265" mass="29926">MVFRARRHNSMPRTLCEHFIEEQVVTFFRTYFPMGGPNFAYGPVMERATRFVMYIDLLRDDVDFRAAFFAMFQKQPTTDSLAAAVFLDRELANLLKVLLEAHWSGNGQVAASRAYKLGFYARDPGMVDQLIWGLTHQDDAHPEVHGDLYNDHFFVAVLLIRHFKYHGGLVLPPLQAARIKQAVHETLVASEKALNHSTETLFMHYPNWRDSQDLMRPPGLGSPARALATVPTLTSNFSAGRPLNDRLPLAGPNPFGAIGDCCPRR</sequence>
<evidence type="ECO:0000313" key="2">
    <source>
        <dbReference type="Proteomes" id="UP000799754"/>
    </source>
</evidence>
<dbReference type="EMBL" id="MU006745">
    <property type="protein sequence ID" value="KAF2622419.1"/>
    <property type="molecule type" value="Genomic_DNA"/>
</dbReference>
<organism evidence="1 2">
    <name type="scientific">Macroventuria anomochaeta</name>
    <dbReference type="NCBI Taxonomy" id="301207"/>
    <lineage>
        <taxon>Eukaryota</taxon>
        <taxon>Fungi</taxon>
        <taxon>Dikarya</taxon>
        <taxon>Ascomycota</taxon>
        <taxon>Pezizomycotina</taxon>
        <taxon>Dothideomycetes</taxon>
        <taxon>Pleosporomycetidae</taxon>
        <taxon>Pleosporales</taxon>
        <taxon>Pleosporineae</taxon>
        <taxon>Didymellaceae</taxon>
        <taxon>Macroventuria</taxon>
    </lineage>
</organism>
<dbReference type="Proteomes" id="UP000799754">
    <property type="component" value="Unassembled WGS sequence"/>
</dbReference>
<name>A0ACB6RNC9_9PLEO</name>
<keyword evidence="2" id="KW-1185">Reference proteome</keyword>
<gene>
    <name evidence="1" type="ORF">BU25DRAFT_462953</name>
</gene>
<proteinExistence type="predicted"/>
<accession>A0ACB6RNC9</accession>
<comment type="caution">
    <text evidence="1">The sequence shown here is derived from an EMBL/GenBank/DDBJ whole genome shotgun (WGS) entry which is preliminary data.</text>
</comment>
<protein>
    <submittedName>
        <fullName evidence="1">Uncharacterized protein</fullName>
    </submittedName>
</protein>
<evidence type="ECO:0000313" key="1">
    <source>
        <dbReference type="EMBL" id="KAF2622419.1"/>
    </source>
</evidence>
<reference evidence="1" key="1">
    <citation type="journal article" date="2020" name="Stud. Mycol.">
        <title>101 Dothideomycetes genomes: a test case for predicting lifestyles and emergence of pathogens.</title>
        <authorList>
            <person name="Haridas S."/>
            <person name="Albert R."/>
            <person name="Binder M."/>
            <person name="Bloem J."/>
            <person name="Labutti K."/>
            <person name="Salamov A."/>
            <person name="Andreopoulos B."/>
            <person name="Baker S."/>
            <person name="Barry K."/>
            <person name="Bills G."/>
            <person name="Bluhm B."/>
            <person name="Cannon C."/>
            <person name="Castanera R."/>
            <person name="Culley D."/>
            <person name="Daum C."/>
            <person name="Ezra D."/>
            <person name="Gonzalez J."/>
            <person name="Henrissat B."/>
            <person name="Kuo A."/>
            <person name="Liang C."/>
            <person name="Lipzen A."/>
            <person name="Lutzoni F."/>
            <person name="Magnuson J."/>
            <person name="Mondo S."/>
            <person name="Nolan M."/>
            <person name="Ohm R."/>
            <person name="Pangilinan J."/>
            <person name="Park H.-J."/>
            <person name="Ramirez L."/>
            <person name="Alfaro M."/>
            <person name="Sun H."/>
            <person name="Tritt A."/>
            <person name="Yoshinaga Y."/>
            <person name="Zwiers L.-H."/>
            <person name="Turgeon B."/>
            <person name="Goodwin S."/>
            <person name="Spatafora J."/>
            <person name="Crous P."/>
            <person name="Grigoriev I."/>
        </authorList>
    </citation>
    <scope>NUCLEOTIDE SEQUENCE</scope>
    <source>
        <strain evidence="1">CBS 525.71</strain>
    </source>
</reference>